<dbReference type="Pfam" id="PF00805">
    <property type="entry name" value="Pentapeptide"/>
    <property type="match status" value="2"/>
</dbReference>
<keyword evidence="3" id="KW-1185">Reference proteome</keyword>
<dbReference type="RefSeq" id="WP_338257043.1">
    <property type="nucleotide sequence ID" value="NZ_BSRI01000002.1"/>
</dbReference>
<organism evidence="2 3">
    <name type="scientific">Dictyobacter halimunensis</name>
    <dbReference type="NCBI Taxonomy" id="3026934"/>
    <lineage>
        <taxon>Bacteria</taxon>
        <taxon>Bacillati</taxon>
        <taxon>Chloroflexota</taxon>
        <taxon>Ktedonobacteria</taxon>
        <taxon>Ktedonobacterales</taxon>
        <taxon>Dictyobacteraceae</taxon>
        <taxon>Dictyobacter</taxon>
    </lineage>
</organism>
<evidence type="ECO:0008006" key="4">
    <source>
        <dbReference type="Google" id="ProtNLM"/>
    </source>
</evidence>
<keyword evidence="1" id="KW-0472">Membrane</keyword>
<keyword evidence="1" id="KW-0812">Transmembrane</keyword>
<evidence type="ECO:0000256" key="1">
    <source>
        <dbReference type="SAM" id="Phobius"/>
    </source>
</evidence>
<comment type="caution">
    <text evidence="2">The sequence shown here is derived from an EMBL/GenBank/DDBJ whole genome shotgun (WGS) entry which is preliminary data.</text>
</comment>
<dbReference type="SUPFAM" id="SSF141571">
    <property type="entry name" value="Pentapeptide repeat-like"/>
    <property type="match status" value="1"/>
</dbReference>
<evidence type="ECO:0000313" key="3">
    <source>
        <dbReference type="Proteomes" id="UP001344906"/>
    </source>
</evidence>
<protein>
    <recommendedName>
        <fullName evidence="4">Pentapeptide repeat-containing protein</fullName>
    </recommendedName>
</protein>
<name>A0ABQ6G3I4_9CHLR</name>
<gene>
    <name evidence="2" type="ORF">KDH_68990</name>
</gene>
<sequence length="457" mass="52060">MNQQEQSLERTQLPPVTPAWSREAEIDIARQEFLRQRLAIVADVQQGIYPFKDIRLTRADVEWLLINHEQGRGPVVWSEPDQRQRQGLDLRGSDLRRVDLRGLPLACLRGGLTQPEWVATTNEQREQAIIHLEHANLSEAHLEGALLRGACLQNASLRFTNLEQAILFQARLEESYLRGAHLEKANLMYAHLEGAYLRKARLPGADLRYVHFDSATLLEKVTLYDAHWGCALLADIHWNDCNLSLVNWLRMPRLGDEALARTFLIRADSKKSVKEKQRHLDRYQGAARANRQLAHAMRSQGMSDEAMPFAYRALVLQRVVLLRYMVWGTSIFSEEEAGHTGIRRRLLDMWGRLHAGASYLFSWFLDLLAGYGYKPERSLAIYLVTIFAFAIVYHATGGLSNHEALIFSITSFHGRGFLPGTYSLANPETAISAYEGIIGLFIEVSFVATFTQRFFGR</sequence>
<dbReference type="Gene3D" id="2.160.20.80">
    <property type="entry name" value="E3 ubiquitin-protein ligase SopA"/>
    <property type="match status" value="1"/>
</dbReference>
<reference evidence="2 3" key="1">
    <citation type="submission" date="2023-02" db="EMBL/GenBank/DDBJ databases">
        <title>Dictyobacter halimunensis sp. nov., a new member of the class Ktedonobacteria from forest soil in a geothermal area.</title>
        <authorList>
            <person name="Rachmania M.K."/>
            <person name="Ningsih F."/>
            <person name="Sakai Y."/>
            <person name="Yabe S."/>
            <person name="Yokota A."/>
            <person name="Sjamsuridzal W."/>
        </authorList>
    </citation>
    <scope>NUCLEOTIDE SEQUENCE [LARGE SCALE GENOMIC DNA]</scope>
    <source>
        <strain evidence="2 3">S3.2.2.5</strain>
    </source>
</reference>
<dbReference type="EMBL" id="BSRI01000002">
    <property type="protein sequence ID" value="GLV60076.1"/>
    <property type="molecule type" value="Genomic_DNA"/>
</dbReference>
<dbReference type="PANTHER" id="PTHR14136">
    <property type="entry name" value="BTB_POZ DOMAIN-CONTAINING PROTEIN KCTD9"/>
    <property type="match status" value="1"/>
</dbReference>
<dbReference type="InterPro" id="IPR001646">
    <property type="entry name" value="5peptide_repeat"/>
</dbReference>
<feature type="transmembrane region" description="Helical" evidence="1">
    <location>
        <begin position="353"/>
        <end position="373"/>
    </location>
</feature>
<proteinExistence type="predicted"/>
<feature type="transmembrane region" description="Helical" evidence="1">
    <location>
        <begin position="431"/>
        <end position="451"/>
    </location>
</feature>
<feature type="transmembrane region" description="Helical" evidence="1">
    <location>
        <begin position="379"/>
        <end position="397"/>
    </location>
</feature>
<accession>A0ABQ6G3I4</accession>
<keyword evidence="1" id="KW-1133">Transmembrane helix</keyword>
<dbReference type="Proteomes" id="UP001344906">
    <property type="component" value="Unassembled WGS sequence"/>
</dbReference>
<dbReference type="InterPro" id="IPR051082">
    <property type="entry name" value="Pentapeptide-BTB/POZ_domain"/>
</dbReference>
<evidence type="ECO:0000313" key="2">
    <source>
        <dbReference type="EMBL" id="GLV60076.1"/>
    </source>
</evidence>
<dbReference type="PANTHER" id="PTHR14136:SF17">
    <property type="entry name" value="BTB_POZ DOMAIN-CONTAINING PROTEIN KCTD9"/>
    <property type="match status" value="1"/>
</dbReference>